<evidence type="ECO:0000313" key="1">
    <source>
        <dbReference type="EMBL" id="REJ05004.1"/>
    </source>
</evidence>
<gene>
    <name evidence="1" type="ORF">DY023_12215</name>
</gene>
<dbReference type="SUPFAM" id="SSF159245">
    <property type="entry name" value="AttH-like"/>
    <property type="match status" value="1"/>
</dbReference>
<evidence type="ECO:0008006" key="3">
    <source>
        <dbReference type="Google" id="ProtNLM"/>
    </source>
</evidence>
<dbReference type="PANTHER" id="PTHR35309">
    <property type="match status" value="1"/>
</dbReference>
<dbReference type="RefSeq" id="WP_116242608.1">
    <property type="nucleotide sequence ID" value="NZ_QUAB01000044.1"/>
</dbReference>
<dbReference type="GO" id="GO:0009976">
    <property type="term" value="F:tocopherol cyclase activity"/>
    <property type="evidence" value="ECO:0007669"/>
    <property type="project" value="InterPro"/>
</dbReference>
<organism evidence="1 2">
    <name type="scientific">Microbacterium bovistercoris</name>
    <dbReference type="NCBI Taxonomy" id="2293570"/>
    <lineage>
        <taxon>Bacteria</taxon>
        <taxon>Bacillati</taxon>
        <taxon>Actinomycetota</taxon>
        <taxon>Actinomycetes</taxon>
        <taxon>Micrococcales</taxon>
        <taxon>Microbacteriaceae</taxon>
        <taxon>Microbacterium</taxon>
    </lineage>
</organism>
<proteinExistence type="predicted"/>
<sequence length="344" mass="36880">MGLRAWYRSTGADLPFQSPLPAHPGVAMEGYFWRITDSARGRVIIALNGVNRGPHGPWATLGFAAHPGGFLRVAEHPTASADRGGVGAFAGDAFSGDDRRLRVDLGPDARLDVTIDDPLRWPHRAFGGSSIFQSVPALNQYWHPWLLGGRVDGTVIVGDETWQLRDAQIYAEKNWGREGFPDSWWWGQAQGFAERDACVAFAGGQVHSGPIRTEVTGLVVRLPGGKVVRLGNPGISPVRAIVEDERWMLHGRGFGWTIEVTGLAPRGASCVLPVPLPSQERNTAGALEHLAGTLEVTVRRRGAVVWSGTSSLAGLEHGGLERARAELVRRGADPSATHAAPAAA</sequence>
<evidence type="ECO:0000313" key="2">
    <source>
        <dbReference type="Proteomes" id="UP000262172"/>
    </source>
</evidence>
<dbReference type="Proteomes" id="UP000262172">
    <property type="component" value="Unassembled WGS sequence"/>
</dbReference>
<dbReference type="OrthoDB" id="9772627at2"/>
<dbReference type="PANTHER" id="PTHR35309:SF4">
    <property type="entry name" value="TOCOPHEROL CYCLASE"/>
    <property type="match status" value="1"/>
</dbReference>
<name>A0A371NS65_9MICO</name>
<dbReference type="EMBL" id="QUAB01000044">
    <property type="protein sequence ID" value="REJ05004.1"/>
    <property type="molecule type" value="Genomic_DNA"/>
</dbReference>
<dbReference type="AlphaFoldDB" id="A0A371NS65"/>
<reference evidence="1 2" key="1">
    <citation type="submission" date="2018-08" db="EMBL/GenBank/DDBJ databases">
        <title>Isolation, diversity and antifungal activity of Actinobacteria from cow dung.</title>
        <authorList>
            <person name="Ling L."/>
        </authorList>
    </citation>
    <scope>NUCLEOTIDE SEQUENCE [LARGE SCALE GENOMIC DNA]</scope>
    <source>
        <strain evidence="1 2">NEAU-LLE</strain>
    </source>
</reference>
<protein>
    <recommendedName>
        <fullName evidence="3">Tocopherol cyclase</fullName>
    </recommendedName>
</protein>
<accession>A0A371NS65</accession>
<dbReference type="Pfam" id="PF14249">
    <property type="entry name" value="Tocopherol_cycl"/>
    <property type="match status" value="1"/>
</dbReference>
<comment type="caution">
    <text evidence="1">The sequence shown here is derived from an EMBL/GenBank/DDBJ whole genome shotgun (WGS) entry which is preliminary data.</text>
</comment>
<dbReference type="InterPro" id="IPR025893">
    <property type="entry name" value="Tocopherol_cyclase"/>
</dbReference>
<keyword evidence="2" id="KW-1185">Reference proteome</keyword>